<keyword evidence="2" id="KW-1185">Reference proteome</keyword>
<sequence length="208" mass="23276">MIMETTSVHEALSTIVRLAGHSSWVLGGSSALLLRGLPLDAPPRDIDLYCDDDDASVIHNALIDYAIDEPAFSETDIYRSTLSHYRIGPIHVELVGGFRVRSMDCCYKVNVKELLLPYGDAIELHERLDGAPVYVRVVPLAHELWFNTLRQREDRVKAITAEMRKQPLAHQPVLAAIAAANDLADEIVIDVHKRILGSQRGDQTWMLK</sequence>
<dbReference type="EMBL" id="QUBQ01000001">
    <property type="protein sequence ID" value="REK77263.1"/>
    <property type="molecule type" value="Genomic_DNA"/>
</dbReference>
<dbReference type="AlphaFoldDB" id="A0A371PM94"/>
<dbReference type="SUPFAM" id="SSF81301">
    <property type="entry name" value="Nucleotidyltransferase"/>
    <property type="match status" value="1"/>
</dbReference>
<accession>A0A371PM94</accession>
<dbReference type="InterPro" id="IPR043519">
    <property type="entry name" value="NT_sf"/>
</dbReference>
<dbReference type="Gene3D" id="3.30.460.40">
    <property type="match status" value="1"/>
</dbReference>
<dbReference type="Proteomes" id="UP000261905">
    <property type="component" value="Unassembled WGS sequence"/>
</dbReference>
<dbReference type="OrthoDB" id="2678373at2"/>
<comment type="caution">
    <text evidence="1">The sequence shown here is derived from an EMBL/GenBank/DDBJ whole genome shotgun (WGS) entry which is preliminary data.</text>
</comment>
<organism evidence="1 2">
    <name type="scientific">Paenibacillus paeoniae</name>
    <dbReference type="NCBI Taxonomy" id="2292705"/>
    <lineage>
        <taxon>Bacteria</taxon>
        <taxon>Bacillati</taxon>
        <taxon>Bacillota</taxon>
        <taxon>Bacilli</taxon>
        <taxon>Bacillales</taxon>
        <taxon>Paenibacillaceae</taxon>
        <taxon>Paenibacillus</taxon>
    </lineage>
</organism>
<evidence type="ECO:0000313" key="1">
    <source>
        <dbReference type="EMBL" id="REK77263.1"/>
    </source>
</evidence>
<proteinExistence type="predicted"/>
<evidence type="ECO:0000313" key="2">
    <source>
        <dbReference type="Proteomes" id="UP000261905"/>
    </source>
</evidence>
<name>A0A371PM94_9BACL</name>
<reference evidence="1 2" key="1">
    <citation type="submission" date="2018-08" db="EMBL/GenBank/DDBJ databases">
        <title>Paenibacillus sp. M4BSY-1, whole genome shotgun sequence.</title>
        <authorList>
            <person name="Tuo L."/>
        </authorList>
    </citation>
    <scope>NUCLEOTIDE SEQUENCE [LARGE SCALE GENOMIC DNA]</scope>
    <source>
        <strain evidence="1 2">M4BSY-1</strain>
    </source>
</reference>
<evidence type="ECO:0008006" key="3">
    <source>
        <dbReference type="Google" id="ProtNLM"/>
    </source>
</evidence>
<gene>
    <name evidence="1" type="ORF">DX130_09750</name>
</gene>
<protein>
    <recommendedName>
        <fullName evidence="3">Nucleotidyl transferase AbiEii/AbiGii toxin family protein</fullName>
    </recommendedName>
</protein>
<dbReference type="RefSeq" id="WP_116044767.1">
    <property type="nucleotide sequence ID" value="NZ_QUBQ01000001.1"/>
</dbReference>